<gene>
    <name evidence="6" type="primary">hisB</name>
    <name evidence="8" type="ORF">SAMN05660836_02521</name>
</gene>
<keyword evidence="6" id="KW-0963">Cytoplasm</keyword>
<organism evidence="8 9">
    <name type="scientific">Thermodesulforhabdus norvegica</name>
    <dbReference type="NCBI Taxonomy" id="39841"/>
    <lineage>
        <taxon>Bacteria</taxon>
        <taxon>Pseudomonadati</taxon>
        <taxon>Thermodesulfobacteriota</taxon>
        <taxon>Syntrophobacteria</taxon>
        <taxon>Syntrophobacterales</taxon>
        <taxon>Thermodesulforhabdaceae</taxon>
        <taxon>Thermodesulforhabdus</taxon>
    </lineage>
</organism>
<dbReference type="PANTHER" id="PTHR23133">
    <property type="entry name" value="IMIDAZOLEGLYCEROL-PHOSPHATE DEHYDRATASE HIS7"/>
    <property type="match status" value="1"/>
</dbReference>
<dbReference type="InterPro" id="IPR038494">
    <property type="entry name" value="IGPD_sf"/>
</dbReference>
<dbReference type="STRING" id="39841.SAMN05660836_02521"/>
<dbReference type="NCBIfam" id="NF002111">
    <property type="entry name" value="PRK00951.2-1"/>
    <property type="match status" value="1"/>
</dbReference>
<evidence type="ECO:0000256" key="5">
    <source>
        <dbReference type="ARBA" id="ARBA00023239"/>
    </source>
</evidence>
<dbReference type="CDD" id="cd07914">
    <property type="entry name" value="IGPD"/>
    <property type="match status" value="1"/>
</dbReference>
<dbReference type="NCBIfam" id="NF002114">
    <property type="entry name" value="PRK00951.2-4"/>
    <property type="match status" value="1"/>
</dbReference>
<dbReference type="Pfam" id="PF00475">
    <property type="entry name" value="IGPD"/>
    <property type="match status" value="1"/>
</dbReference>
<dbReference type="PROSITE" id="PS00954">
    <property type="entry name" value="IGP_DEHYDRATASE_1"/>
    <property type="match status" value="1"/>
</dbReference>
<dbReference type="FunFam" id="3.30.230.40:FF:000001">
    <property type="entry name" value="Imidazoleglycerol-phosphate dehydratase HisB"/>
    <property type="match status" value="1"/>
</dbReference>
<dbReference type="EMBL" id="FOUU01000012">
    <property type="protein sequence ID" value="SFN06213.1"/>
    <property type="molecule type" value="Genomic_DNA"/>
</dbReference>
<dbReference type="UniPathway" id="UPA00031">
    <property type="reaction ID" value="UER00011"/>
</dbReference>
<dbReference type="FunFam" id="3.30.230.40:FF:000003">
    <property type="entry name" value="Imidazoleglycerol-phosphate dehydratase HisB"/>
    <property type="match status" value="1"/>
</dbReference>
<name>A0A1I4VY89_9BACT</name>
<keyword evidence="3 6" id="KW-0028">Amino-acid biosynthesis</keyword>
<dbReference type="RefSeq" id="WP_093396274.1">
    <property type="nucleotide sequence ID" value="NZ_FOUU01000012.1"/>
</dbReference>
<comment type="pathway">
    <text evidence="1 6 7">Amino-acid biosynthesis; L-histidine biosynthesis; L-histidine from 5-phospho-alpha-D-ribose 1-diphosphate: step 6/9.</text>
</comment>
<keyword evidence="9" id="KW-1185">Reference proteome</keyword>
<comment type="catalytic activity">
    <reaction evidence="6 7">
        <text>D-erythro-1-(imidazol-4-yl)glycerol 3-phosphate = 3-(imidazol-4-yl)-2-oxopropyl phosphate + H2O</text>
        <dbReference type="Rhea" id="RHEA:11040"/>
        <dbReference type="ChEBI" id="CHEBI:15377"/>
        <dbReference type="ChEBI" id="CHEBI:57766"/>
        <dbReference type="ChEBI" id="CHEBI:58278"/>
        <dbReference type="EC" id="4.2.1.19"/>
    </reaction>
</comment>
<dbReference type="OrthoDB" id="9790411at2"/>
<protein>
    <recommendedName>
        <fullName evidence="2 6">Imidazoleglycerol-phosphate dehydratase</fullName>
        <shortName evidence="6">IGPD</shortName>
        <ecNumber evidence="6 7">4.2.1.19</ecNumber>
    </recommendedName>
</protein>
<reference evidence="8 9" key="1">
    <citation type="submission" date="2016-10" db="EMBL/GenBank/DDBJ databases">
        <authorList>
            <person name="de Groot N.N."/>
        </authorList>
    </citation>
    <scope>NUCLEOTIDE SEQUENCE [LARGE SCALE GENOMIC DNA]</scope>
    <source>
        <strain evidence="8 9">DSM 9990</strain>
    </source>
</reference>
<dbReference type="EC" id="4.2.1.19" evidence="6 7"/>
<dbReference type="Gene3D" id="3.30.230.40">
    <property type="entry name" value="Imidazole glycerol phosphate dehydratase, domain 1"/>
    <property type="match status" value="2"/>
</dbReference>
<dbReference type="PANTHER" id="PTHR23133:SF2">
    <property type="entry name" value="IMIDAZOLEGLYCEROL-PHOSPHATE DEHYDRATASE"/>
    <property type="match status" value="1"/>
</dbReference>
<dbReference type="GO" id="GO:0000105">
    <property type="term" value="P:L-histidine biosynthetic process"/>
    <property type="evidence" value="ECO:0007669"/>
    <property type="project" value="UniProtKB-UniRule"/>
</dbReference>
<evidence type="ECO:0000256" key="3">
    <source>
        <dbReference type="ARBA" id="ARBA00022605"/>
    </source>
</evidence>
<comment type="subcellular location">
    <subcellularLocation>
        <location evidence="6 7">Cytoplasm</location>
    </subcellularLocation>
</comment>
<keyword evidence="4 6" id="KW-0368">Histidine biosynthesis</keyword>
<accession>A0A1I4VY89</accession>
<dbReference type="PROSITE" id="PS00955">
    <property type="entry name" value="IGP_DEHYDRATASE_2"/>
    <property type="match status" value="1"/>
</dbReference>
<evidence type="ECO:0000313" key="9">
    <source>
        <dbReference type="Proteomes" id="UP000199611"/>
    </source>
</evidence>
<dbReference type="Proteomes" id="UP000199611">
    <property type="component" value="Unassembled WGS sequence"/>
</dbReference>
<evidence type="ECO:0000256" key="1">
    <source>
        <dbReference type="ARBA" id="ARBA00005047"/>
    </source>
</evidence>
<dbReference type="SUPFAM" id="SSF54211">
    <property type="entry name" value="Ribosomal protein S5 domain 2-like"/>
    <property type="match status" value="2"/>
</dbReference>
<comment type="similarity">
    <text evidence="6 7">Belongs to the imidazoleglycerol-phosphate dehydratase family.</text>
</comment>
<dbReference type="InterPro" id="IPR020565">
    <property type="entry name" value="ImidazoleglycerP_deHydtase_CS"/>
</dbReference>
<evidence type="ECO:0000256" key="4">
    <source>
        <dbReference type="ARBA" id="ARBA00023102"/>
    </source>
</evidence>
<keyword evidence="5 6" id="KW-0456">Lyase</keyword>
<dbReference type="AlphaFoldDB" id="A0A1I4VY89"/>
<proteinExistence type="inferred from homology"/>
<sequence length="197" mass="21676">MEGRSGSVKRRTKETEVEALVNLDGTGKVDVSTGIGFFDHMLTLMAVHGALDLKILARGDLHVDCHHTVEDVGLCLGEALDMALGNREQIRRYGYACIPMDEALAEVCVDLVKRPYLVYSRCSSLGHRVGEMETELIEEFLRALSSSGRITLHAHIRYGSNSHHMVEALFKALGRALYEATRPSTIYPGTPSSKGTM</sequence>
<evidence type="ECO:0000256" key="6">
    <source>
        <dbReference type="HAMAP-Rule" id="MF_00076"/>
    </source>
</evidence>
<evidence type="ECO:0000256" key="7">
    <source>
        <dbReference type="RuleBase" id="RU000599"/>
    </source>
</evidence>
<dbReference type="GO" id="GO:0004424">
    <property type="term" value="F:imidazoleglycerol-phosphate dehydratase activity"/>
    <property type="evidence" value="ECO:0007669"/>
    <property type="project" value="UniProtKB-UniRule"/>
</dbReference>
<evidence type="ECO:0000313" key="8">
    <source>
        <dbReference type="EMBL" id="SFN06213.1"/>
    </source>
</evidence>
<evidence type="ECO:0000256" key="2">
    <source>
        <dbReference type="ARBA" id="ARBA00016664"/>
    </source>
</evidence>
<dbReference type="HAMAP" id="MF_00076">
    <property type="entry name" value="HisB"/>
    <property type="match status" value="1"/>
</dbReference>
<dbReference type="GO" id="GO:0005737">
    <property type="term" value="C:cytoplasm"/>
    <property type="evidence" value="ECO:0007669"/>
    <property type="project" value="UniProtKB-SubCell"/>
</dbReference>
<dbReference type="InterPro" id="IPR020568">
    <property type="entry name" value="Ribosomal_Su5_D2-typ_SF"/>
</dbReference>
<dbReference type="InterPro" id="IPR000807">
    <property type="entry name" value="ImidazoleglycerolP_deHydtase"/>
</dbReference>